<keyword evidence="2" id="KW-0472">Membrane</keyword>
<evidence type="ECO:0000313" key="3">
    <source>
        <dbReference type="EMBL" id="GAP49740.1"/>
    </source>
</evidence>
<evidence type="ECO:0000313" key="4">
    <source>
        <dbReference type="Proteomes" id="UP000053859"/>
    </source>
</evidence>
<sequence length="59" mass="5978">MDDAVPHAAPPGHIGSRPERDALGAGVRCDGGWGRVVMVTYAAVLVAAVVVLAVADRLA</sequence>
<accession>A0A0K8PPA9</accession>
<name>A0A0K8PPA9_STRAJ</name>
<protein>
    <submittedName>
        <fullName evidence="3">Rhamnulose-1-phosphate aldolase</fullName>
    </submittedName>
</protein>
<dbReference type="AlphaFoldDB" id="A0A0K8PPA9"/>
<proteinExistence type="predicted"/>
<dbReference type="EMBL" id="DF968310">
    <property type="protein sequence ID" value="GAP49740.1"/>
    <property type="molecule type" value="Genomic_DNA"/>
</dbReference>
<keyword evidence="2" id="KW-1133">Transmembrane helix</keyword>
<gene>
    <name evidence="3" type="ORF">SAZU_4602</name>
</gene>
<reference evidence="3" key="1">
    <citation type="journal article" date="2015" name="Genome Announc.">
        <title>Draft Genome Sequence of Thiostrepton-Producing Streptomyces azureus ATCC 14921.</title>
        <authorList>
            <person name="Sakihara K."/>
            <person name="Maeda J."/>
            <person name="Tashiro K."/>
            <person name="Fujino Y."/>
            <person name="Kuhara S."/>
            <person name="Ohshima T."/>
            <person name="Ogata S."/>
            <person name="Doi K."/>
        </authorList>
    </citation>
    <scope>NUCLEOTIDE SEQUENCE [LARGE SCALE GENOMIC DNA]</scope>
    <source>
        <strain evidence="3">ATCC14921</strain>
    </source>
</reference>
<evidence type="ECO:0000256" key="1">
    <source>
        <dbReference type="SAM" id="MobiDB-lite"/>
    </source>
</evidence>
<organism evidence="3 4">
    <name type="scientific">Streptomyces azureus</name>
    <dbReference type="NCBI Taxonomy" id="146537"/>
    <lineage>
        <taxon>Bacteria</taxon>
        <taxon>Bacillati</taxon>
        <taxon>Actinomycetota</taxon>
        <taxon>Actinomycetes</taxon>
        <taxon>Kitasatosporales</taxon>
        <taxon>Streptomycetaceae</taxon>
        <taxon>Streptomyces</taxon>
    </lineage>
</organism>
<dbReference type="PATRIC" id="fig|146537.3.peg.4843"/>
<feature type="transmembrane region" description="Helical" evidence="2">
    <location>
        <begin position="33"/>
        <end position="55"/>
    </location>
</feature>
<keyword evidence="4" id="KW-1185">Reference proteome</keyword>
<feature type="region of interest" description="Disordered" evidence="1">
    <location>
        <begin position="1"/>
        <end position="22"/>
    </location>
</feature>
<evidence type="ECO:0000256" key="2">
    <source>
        <dbReference type="SAM" id="Phobius"/>
    </source>
</evidence>
<keyword evidence="2" id="KW-0812">Transmembrane</keyword>
<dbReference type="Proteomes" id="UP000053859">
    <property type="component" value="Unassembled WGS sequence"/>
</dbReference>